<feature type="compositionally biased region" description="Polar residues" evidence="3">
    <location>
        <begin position="13"/>
        <end position="24"/>
    </location>
</feature>
<dbReference type="GO" id="GO:0005737">
    <property type="term" value="C:cytoplasm"/>
    <property type="evidence" value="ECO:0007669"/>
    <property type="project" value="TreeGrafter"/>
</dbReference>
<dbReference type="InterPro" id="IPR023582">
    <property type="entry name" value="Impact"/>
</dbReference>
<evidence type="ECO:0000256" key="2">
    <source>
        <dbReference type="SAM" id="Coils"/>
    </source>
</evidence>
<feature type="domain" description="Impact N-terminal" evidence="4">
    <location>
        <begin position="297"/>
        <end position="397"/>
    </location>
</feature>
<dbReference type="PANTHER" id="PTHR16301:SF4">
    <property type="entry name" value="IMPACT N-TERMINAL DOMAIN-CONTAINING PROTEIN"/>
    <property type="match status" value="1"/>
</dbReference>
<keyword evidence="5" id="KW-1185">Reference proteome</keyword>
<dbReference type="Pfam" id="PF01205">
    <property type="entry name" value="Impact_N"/>
    <property type="match status" value="1"/>
</dbReference>
<dbReference type="SUPFAM" id="SSF54211">
    <property type="entry name" value="Ribosomal protein S5 domain 2-like"/>
    <property type="match status" value="1"/>
</dbReference>
<protein>
    <submittedName>
        <fullName evidence="6">Protein IMPACT homolog</fullName>
    </submittedName>
</protein>
<keyword evidence="2" id="KW-0175">Coiled coil</keyword>
<evidence type="ECO:0000256" key="3">
    <source>
        <dbReference type="SAM" id="MobiDB-lite"/>
    </source>
</evidence>
<comment type="similarity">
    <text evidence="1">Belongs to the IMPACT family.</text>
</comment>
<name>A0A8B8AMU4_CRAVI</name>
<dbReference type="InterPro" id="IPR036956">
    <property type="entry name" value="Impact_N_sf"/>
</dbReference>
<accession>A0A8B8AMU4</accession>
<sequence length="402" mass="46323">MSRGEQRSRRGKQISTETSEVSDAYQQRMVDIQDSLRSITGKLDNIGTLQQSVTTLQQDLWDEDGLDERIKYIGQQNEDSREDIDALKSENSFLRKEMQVMKSIIINLDRRVTQQENEIVDLRGRSMRDNILIHNLKEEENENLDTKVIGLIKAHMNLDVEFIRIHRNGPKHPGNPKPRIITGKLKNYNDKEHILQVMRQLREDKNSSLPFYITPQTPQQVHENKKKLQDLNYKYRTDKVMTKITGNKLVFPNGNVYRDKVQEPRAEDLLTMKEEEVKKLEDITVYATESVSEGGNSFKAIASQVSSYAQVRNFYRRVLRDPEYASANHNILVYRFTGSEGLVHDGYQDNGEYGAGRRILKELCDQNVSNAVVIVSRINGKHLGPRRFQIMKDIATSAAGML</sequence>
<dbReference type="RefSeq" id="XP_022292515.1">
    <property type="nucleotide sequence ID" value="XM_022436807.1"/>
</dbReference>
<dbReference type="PANTHER" id="PTHR16301">
    <property type="entry name" value="IMPACT-RELATED"/>
    <property type="match status" value="1"/>
</dbReference>
<proteinExistence type="inferred from homology"/>
<dbReference type="OrthoDB" id="6155371at2759"/>
<reference evidence="6" key="1">
    <citation type="submission" date="2025-08" db="UniProtKB">
        <authorList>
            <consortium name="RefSeq"/>
        </authorList>
    </citation>
    <scope>IDENTIFICATION</scope>
    <source>
        <tissue evidence="6">Whole sample</tissue>
    </source>
</reference>
<dbReference type="GO" id="GO:0140469">
    <property type="term" value="P:GCN2-mediated signaling"/>
    <property type="evidence" value="ECO:0007669"/>
    <property type="project" value="TreeGrafter"/>
</dbReference>
<evidence type="ECO:0000313" key="6">
    <source>
        <dbReference type="RefSeq" id="XP_022292515.1"/>
    </source>
</evidence>
<dbReference type="Proteomes" id="UP000694844">
    <property type="component" value="Chromosome 7"/>
</dbReference>
<dbReference type="KEGG" id="cvn:111103493"/>
<gene>
    <name evidence="6" type="primary">LOC111103493</name>
</gene>
<evidence type="ECO:0000256" key="1">
    <source>
        <dbReference type="ARBA" id="ARBA00007665"/>
    </source>
</evidence>
<dbReference type="Gene3D" id="3.30.230.30">
    <property type="entry name" value="Impact, N-terminal domain"/>
    <property type="match status" value="1"/>
</dbReference>
<evidence type="ECO:0000259" key="4">
    <source>
        <dbReference type="Pfam" id="PF01205"/>
    </source>
</evidence>
<dbReference type="Gene3D" id="3.30.70.1820">
    <property type="entry name" value="L1 transposable element, RRM domain"/>
    <property type="match status" value="1"/>
</dbReference>
<feature type="region of interest" description="Disordered" evidence="3">
    <location>
        <begin position="1"/>
        <end position="24"/>
    </location>
</feature>
<feature type="coiled-coil region" evidence="2">
    <location>
        <begin position="77"/>
        <end position="125"/>
    </location>
</feature>
<dbReference type="InterPro" id="IPR020568">
    <property type="entry name" value="Ribosomal_Su5_D2-typ_SF"/>
</dbReference>
<evidence type="ECO:0000313" key="5">
    <source>
        <dbReference type="Proteomes" id="UP000694844"/>
    </source>
</evidence>
<dbReference type="GO" id="GO:0006446">
    <property type="term" value="P:regulation of translational initiation"/>
    <property type="evidence" value="ECO:0007669"/>
    <property type="project" value="TreeGrafter"/>
</dbReference>
<dbReference type="AlphaFoldDB" id="A0A8B8AMU4"/>
<dbReference type="InterPro" id="IPR001498">
    <property type="entry name" value="Impact_N"/>
</dbReference>
<dbReference type="GeneID" id="111103493"/>
<organism evidence="5 6">
    <name type="scientific">Crassostrea virginica</name>
    <name type="common">Eastern oyster</name>
    <dbReference type="NCBI Taxonomy" id="6565"/>
    <lineage>
        <taxon>Eukaryota</taxon>
        <taxon>Metazoa</taxon>
        <taxon>Spiralia</taxon>
        <taxon>Lophotrochozoa</taxon>
        <taxon>Mollusca</taxon>
        <taxon>Bivalvia</taxon>
        <taxon>Autobranchia</taxon>
        <taxon>Pteriomorphia</taxon>
        <taxon>Ostreida</taxon>
        <taxon>Ostreoidea</taxon>
        <taxon>Ostreidae</taxon>
        <taxon>Crassostrea</taxon>
    </lineage>
</organism>